<gene>
    <name evidence="4" type="ORF">A0128_19765</name>
</gene>
<evidence type="ECO:0000313" key="5">
    <source>
        <dbReference type="Proteomes" id="UP000094197"/>
    </source>
</evidence>
<evidence type="ECO:0000313" key="4">
    <source>
        <dbReference type="EMBL" id="AOP36266.1"/>
    </source>
</evidence>
<dbReference type="InterPro" id="IPR036890">
    <property type="entry name" value="HATPase_C_sf"/>
</dbReference>
<dbReference type="InterPro" id="IPR011006">
    <property type="entry name" value="CheY-like_superfamily"/>
</dbReference>
<dbReference type="Proteomes" id="UP000094197">
    <property type="component" value="Chromosome 2"/>
</dbReference>
<dbReference type="PANTHER" id="PTHR43228">
    <property type="entry name" value="TWO-COMPONENT RESPONSE REGULATOR"/>
    <property type="match status" value="1"/>
</dbReference>
<keyword evidence="5" id="KW-1185">Reference proteome</keyword>
<evidence type="ECO:0000256" key="2">
    <source>
        <dbReference type="SAM" id="Coils"/>
    </source>
</evidence>
<dbReference type="AlphaFoldDB" id="A0A1D7V373"/>
<dbReference type="SMART" id="SM00448">
    <property type="entry name" value="REC"/>
    <property type="match status" value="1"/>
</dbReference>
<dbReference type="Gene3D" id="3.40.50.2300">
    <property type="match status" value="1"/>
</dbReference>
<dbReference type="PROSITE" id="PS50110">
    <property type="entry name" value="RESPONSE_REGULATORY"/>
    <property type="match status" value="1"/>
</dbReference>
<dbReference type="Pfam" id="PF00072">
    <property type="entry name" value="Response_reg"/>
    <property type="match status" value="1"/>
</dbReference>
<dbReference type="GO" id="GO:0000160">
    <property type="term" value="P:phosphorelay signal transduction system"/>
    <property type="evidence" value="ECO:0007669"/>
    <property type="project" value="InterPro"/>
</dbReference>
<protein>
    <recommendedName>
        <fullName evidence="3">Response regulatory domain-containing protein</fullName>
    </recommendedName>
</protein>
<dbReference type="SUPFAM" id="SSF52172">
    <property type="entry name" value="CheY-like"/>
    <property type="match status" value="1"/>
</dbReference>
<evidence type="ECO:0000259" key="3">
    <source>
        <dbReference type="PROSITE" id="PS50110"/>
    </source>
</evidence>
<dbReference type="EMBL" id="CP015218">
    <property type="protein sequence ID" value="AOP36266.1"/>
    <property type="molecule type" value="Genomic_DNA"/>
</dbReference>
<keyword evidence="1" id="KW-0597">Phosphoprotein</keyword>
<dbReference type="KEGG" id="laj:A0128_19765"/>
<dbReference type="Gene3D" id="3.30.565.10">
    <property type="entry name" value="Histidine kinase-like ATPase, C-terminal domain"/>
    <property type="match status" value="1"/>
</dbReference>
<name>A0A1D7V373_9LEPT</name>
<keyword evidence="2" id="KW-0175">Coiled coil</keyword>
<dbReference type="SUPFAM" id="SSF55874">
    <property type="entry name" value="ATPase domain of HSP90 chaperone/DNA topoisomerase II/histidine kinase"/>
    <property type="match status" value="1"/>
</dbReference>
<reference evidence="4 5" key="1">
    <citation type="submission" date="2016-04" db="EMBL/GenBank/DDBJ databases">
        <title>Complete genome seqeunce of Leptospira alstonii serovar Room22.</title>
        <authorList>
            <person name="Nally J.E."/>
            <person name="Bayles D.O."/>
            <person name="Hurley D."/>
            <person name="Fanning S."/>
            <person name="McMahon B.J."/>
            <person name="Arent Z."/>
        </authorList>
    </citation>
    <scope>NUCLEOTIDE SEQUENCE [LARGE SCALE GENOMIC DNA]</scope>
    <source>
        <strain evidence="4 5">GWTS #1</strain>
    </source>
</reference>
<dbReference type="InterPro" id="IPR001789">
    <property type="entry name" value="Sig_transdc_resp-reg_receiver"/>
</dbReference>
<proteinExistence type="predicted"/>
<dbReference type="PANTHER" id="PTHR43228:SF1">
    <property type="entry name" value="TWO-COMPONENT RESPONSE REGULATOR ARR22"/>
    <property type="match status" value="1"/>
</dbReference>
<dbReference type="CDD" id="cd00075">
    <property type="entry name" value="HATPase"/>
    <property type="match status" value="1"/>
</dbReference>
<feature type="modified residue" description="4-aspartylphosphate" evidence="1">
    <location>
        <position position="36"/>
    </location>
</feature>
<feature type="coiled-coil region" evidence="2">
    <location>
        <begin position="197"/>
        <end position="224"/>
    </location>
</feature>
<accession>A0A1D7V373</accession>
<dbReference type="CDD" id="cd00156">
    <property type="entry name" value="REC"/>
    <property type="match status" value="1"/>
</dbReference>
<feature type="domain" description="Response regulatory" evidence="3">
    <location>
        <begin position="1"/>
        <end position="101"/>
    </location>
</feature>
<organism evidence="4 5">
    <name type="scientific">Leptospira tipperaryensis</name>
    <dbReference type="NCBI Taxonomy" id="2564040"/>
    <lineage>
        <taxon>Bacteria</taxon>
        <taxon>Pseudomonadati</taxon>
        <taxon>Spirochaetota</taxon>
        <taxon>Spirochaetia</taxon>
        <taxon>Leptospirales</taxon>
        <taxon>Leptospiraceae</taxon>
        <taxon>Leptospira</taxon>
    </lineage>
</organism>
<dbReference type="InterPro" id="IPR052048">
    <property type="entry name" value="ST_Response_Regulator"/>
</dbReference>
<evidence type="ECO:0000256" key="1">
    <source>
        <dbReference type="PROSITE-ProRule" id="PRU00169"/>
    </source>
</evidence>
<sequence>MLQICEIFGISAEGYSEGLQAIEAAKNNKYSAFIVDLEMPSIKGQDFIKEIKNLLGDPIVLVQTGNSLPETIVEVMKLGVLDYLIKPLNIQVFIQSMKRVSELEQKREAENKFQEESESRLRAQLDWILYKQSWTSDLEKTIDISKVTLNNIKQTFLSGSGFGAIVSLIKILETSARFEGDDCILPKEIADLLFQNNDSVQDTLKSLEKSMEILNRDIPKAKESMPLSDFYELIQKIVENANSKMNDFLIDKSLEISYHHSLQADSAEIQIDINSFQLILEELIVNAAKYSGKNAKILMYDKIQNGMLNFFVKNEFDPKCVPGIPKEKEHLVKQPFYRLTGFVYENLPLETFFSGLGLTIVDFVARKHSGTFQISNIMDHSVSDIPVETVLASLSLPLSF</sequence>